<dbReference type="RefSeq" id="WP_259200837.1">
    <property type="nucleotide sequence ID" value="NZ_JANUXY010000012.1"/>
</dbReference>
<sequence>MKELSLGLVAGRHEIDDVDEYIFDGVKDVFDFADMQRQIHDKLCDAEAVTLYVTGLSVCLVEVMNYCIFNNVNLTLMHYDRESDTYVAQETMCDTHYIALQESGVVS</sequence>
<comment type="caution">
    <text evidence="1">The sequence shown here is derived from an EMBL/GenBank/DDBJ whole genome shotgun (WGS) entry which is preliminary data.</text>
</comment>
<reference evidence="1 2" key="1">
    <citation type="journal article" date="2023" name="Int. J. Syst. Evol. Microbiol.">
        <title>Streptococcus sciuri sp. nov., Staphylococcus marylandisciuri sp. nov. and Staphylococcus americanisciuri sp. nov., isolated from faeces of eastern grey squirrel (Sciurus carolinensis).</title>
        <authorList>
            <person name="Volokhov D.V."/>
            <person name="Zagorodnyaya T.A."/>
            <person name="Furtak V.A."/>
            <person name="Nattanmai G."/>
            <person name="Randall L."/>
            <person name="Jose S."/>
            <person name="Gao Y."/>
            <person name="Eisenberg T."/>
            <person name="Delmonte P."/>
            <person name="Blom J."/>
            <person name="Mitchell K.K."/>
        </authorList>
    </citation>
    <scope>NUCLEOTIDE SEQUENCE [LARGE SCALE GENOMIC DNA]</scope>
    <source>
        <strain evidence="1 2">GRT3</strain>
    </source>
</reference>
<evidence type="ECO:0000313" key="1">
    <source>
        <dbReference type="EMBL" id="MCS4487172.1"/>
    </source>
</evidence>
<name>A0ABT2F441_9STAP</name>
<evidence type="ECO:0000313" key="2">
    <source>
        <dbReference type="Proteomes" id="UP001205609"/>
    </source>
</evidence>
<accession>A0ABT2F441</accession>
<organism evidence="1 2">
    <name type="scientific">Staphylococcus americanisciuri</name>
    <dbReference type="NCBI Taxonomy" id="2973940"/>
    <lineage>
        <taxon>Bacteria</taxon>
        <taxon>Bacillati</taxon>
        <taxon>Bacillota</taxon>
        <taxon>Bacilli</taxon>
        <taxon>Bacillales</taxon>
        <taxon>Staphylococcaceae</taxon>
        <taxon>Staphylococcus</taxon>
    </lineage>
</organism>
<evidence type="ECO:0008006" key="3">
    <source>
        <dbReference type="Google" id="ProtNLM"/>
    </source>
</evidence>
<dbReference type="Proteomes" id="UP001205609">
    <property type="component" value="Unassembled WGS sequence"/>
</dbReference>
<proteinExistence type="predicted"/>
<dbReference type="EMBL" id="JANUXY010000012">
    <property type="protein sequence ID" value="MCS4487172.1"/>
    <property type="molecule type" value="Genomic_DNA"/>
</dbReference>
<gene>
    <name evidence="1" type="ORF">NXS11_09880</name>
</gene>
<keyword evidence="2" id="KW-1185">Reference proteome</keyword>
<protein>
    <recommendedName>
        <fullName evidence="3">SMODS-associated and fused to various effectors domain-containing protein</fullName>
    </recommendedName>
</protein>